<organism evidence="2 3">
    <name type="scientific">Rhodotorula taiwanensis</name>
    <dbReference type="NCBI Taxonomy" id="741276"/>
    <lineage>
        <taxon>Eukaryota</taxon>
        <taxon>Fungi</taxon>
        <taxon>Dikarya</taxon>
        <taxon>Basidiomycota</taxon>
        <taxon>Pucciniomycotina</taxon>
        <taxon>Microbotryomycetes</taxon>
        <taxon>Sporidiobolales</taxon>
        <taxon>Sporidiobolaceae</taxon>
        <taxon>Rhodotorula</taxon>
    </lineage>
</organism>
<feature type="compositionally biased region" description="Low complexity" evidence="1">
    <location>
        <begin position="247"/>
        <end position="258"/>
    </location>
</feature>
<evidence type="ECO:0000256" key="1">
    <source>
        <dbReference type="SAM" id="MobiDB-lite"/>
    </source>
</evidence>
<sequence>MTVNYTGGSRANHRRQSRKTQLDATGAPAYTTAAANHAASAHLTNLRNRQLASASMRKSSDASHALQTRPAFEFAHVRKGEAESGRRSADETSGATSSRSRENDQHARPLSSLLWTSKSGATTGTLEEQRRKVLASGNWAGLGANAQWKPPRPAPLKLTPLTKSAKRPRTRSPSPAYVPFSPPPPGGFLRGSSIELEETTAAGKQDEIVDYESTGSDDVIVLIPEKERPPRELDLGLPVAPSDARRSAFASTSTSRTDGSLQRTNESQWQSRSPGLPYHSSSKWSGRKKSTSLAVTGMFCTSPPSTSPTQPTHPADIDIRYAQDVSALRKLSLEDRQPTPPRPSAADRPSSFDELDFSPPSALLAEFPKIEPSDHASKSPPLGTERNQADLETDAAQPTYADELPSPNRQTTVPAQPDVQDLASHSTEDAQPSMPSPRALNDPVVEMTVHAPEGWPVSGPELPPLAYLPRDYESISDPTLVEDDTLKAPYAAAAEEGIVLVSERMGLGCVSLTPDQADRLMMREFAMRKSGIPPMEWGWADEADELAHDSLDDWDENDEGWDSDELEMLTYRVVVPPPRPDSGQLFGDKDETGILEP</sequence>
<feature type="compositionally biased region" description="Polar residues" evidence="1">
    <location>
        <begin position="113"/>
        <end position="126"/>
    </location>
</feature>
<feature type="compositionally biased region" description="Low complexity" evidence="1">
    <location>
        <begin position="301"/>
        <end position="312"/>
    </location>
</feature>
<feature type="compositionally biased region" description="Basic and acidic residues" evidence="1">
    <location>
        <begin position="224"/>
        <end position="234"/>
    </location>
</feature>
<comment type="caution">
    <text evidence="2">The sequence shown here is derived from an EMBL/GenBank/DDBJ whole genome shotgun (WGS) entry which is preliminary data.</text>
</comment>
<feature type="region of interest" description="Disordered" evidence="1">
    <location>
        <begin position="144"/>
        <end position="191"/>
    </location>
</feature>
<gene>
    <name evidence="2" type="ORF">BMF94_6094</name>
</gene>
<feature type="compositionally biased region" description="Polar residues" evidence="1">
    <location>
        <begin position="259"/>
        <end position="284"/>
    </location>
</feature>
<dbReference type="OrthoDB" id="2527675at2759"/>
<feature type="compositionally biased region" description="Basic and acidic residues" evidence="1">
    <location>
        <begin position="587"/>
        <end position="597"/>
    </location>
</feature>
<feature type="compositionally biased region" description="Basic and acidic residues" evidence="1">
    <location>
        <begin position="368"/>
        <end position="377"/>
    </location>
</feature>
<evidence type="ECO:0000313" key="3">
    <source>
        <dbReference type="Proteomes" id="UP000237144"/>
    </source>
</evidence>
<feature type="region of interest" description="Disordered" evidence="1">
    <location>
        <begin position="224"/>
        <end position="440"/>
    </location>
</feature>
<name>A0A2S5B2D3_9BASI</name>
<proteinExistence type="predicted"/>
<dbReference type="EMBL" id="PJQD01000096">
    <property type="protein sequence ID" value="POY70916.1"/>
    <property type="molecule type" value="Genomic_DNA"/>
</dbReference>
<feature type="region of interest" description="Disordered" evidence="1">
    <location>
        <begin position="50"/>
        <end position="128"/>
    </location>
</feature>
<keyword evidence="3" id="KW-1185">Reference proteome</keyword>
<evidence type="ECO:0000313" key="2">
    <source>
        <dbReference type="EMBL" id="POY70916.1"/>
    </source>
</evidence>
<feature type="region of interest" description="Disordered" evidence="1">
    <location>
        <begin position="1"/>
        <end position="27"/>
    </location>
</feature>
<reference evidence="2 3" key="1">
    <citation type="journal article" date="2018" name="Front. Microbiol.">
        <title>Prospects for Fungal Bioremediation of Acidic Radioactive Waste Sites: Characterization and Genome Sequence of Rhodotorula taiwanensis MD1149.</title>
        <authorList>
            <person name="Tkavc R."/>
            <person name="Matrosova V.Y."/>
            <person name="Grichenko O.E."/>
            <person name="Gostincar C."/>
            <person name="Volpe R.P."/>
            <person name="Klimenkova P."/>
            <person name="Gaidamakova E.K."/>
            <person name="Zhou C.E."/>
            <person name="Stewart B.J."/>
            <person name="Lyman M.G."/>
            <person name="Malfatti S.A."/>
            <person name="Rubinfeld B."/>
            <person name="Courtot M."/>
            <person name="Singh J."/>
            <person name="Dalgard C.L."/>
            <person name="Hamilton T."/>
            <person name="Frey K.G."/>
            <person name="Gunde-Cimerman N."/>
            <person name="Dugan L."/>
            <person name="Daly M.J."/>
        </authorList>
    </citation>
    <scope>NUCLEOTIDE SEQUENCE [LARGE SCALE GENOMIC DNA]</scope>
    <source>
        <strain evidence="2 3">MD1149</strain>
    </source>
</reference>
<dbReference type="Proteomes" id="UP000237144">
    <property type="component" value="Unassembled WGS sequence"/>
</dbReference>
<feature type="region of interest" description="Disordered" evidence="1">
    <location>
        <begin position="577"/>
        <end position="597"/>
    </location>
</feature>
<feature type="compositionally biased region" description="Basic and acidic residues" evidence="1">
    <location>
        <begin position="75"/>
        <end position="90"/>
    </location>
</feature>
<dbReference type="AlphaFoldDB" id="A0A2S5B2D3"/>
<protein>
    <submittedName>
        <fullName evidence="2">Uncharacterized protein</fullName>
    </submittedName>
</protein>
<accession>A0A2S5B2D3</accession>